<dbReference type="InterPro" id="IPR050766">
    <property type="entry name" value="Bact_Lucif_Oxidored"/>
</dbReference>
<sequence>MKVLAFQQLPYRHLPDDFAEKYNSVVKTPYFELVDSKLMHQDHVHFLDEMLHAARCGFDGIGLTEHSQASYDVLPNPNLQLAALAYATQSEGLDTALACLGRALGKSKEPLRIAEEYAVLDQISGGRLIAGFPISLSYDSNQNQGIPPIETRARFAENIQLIDRAHKEKEPFAFNGTFSKHPHVNIWPRPVQPNLPVWSPAVGNPHTLGGILDRNQVFLYLSWFGPKLTGRVFKRYWDMAEERGRDRNPYRLSFLQCVAVGETDEEAHREYGPHVKAGFNTGLGCIPPSSLGIPGYMDIRGVEAITKDPGDFGLFPKMRTATYEEIVDSQACIVGGVDTVTEQLLELVKEHRIGNLLLMTQHGSMPTELTKKNISLLAEKVMPRLREEWEKTFGADDWHNHWWPTGLSK</sequence>
<dbReference type="Pfam" id="PF00296">
    <property type="entry name" value="Bac_luciferase"/>
    <property type="match status" value="1"/>
</dbReference>
<evidence type="ECO:0000256" key="1">
    <source>
        <dbReference type="ARBA" id="ARBA00023002"/>
    </source>
</evidence>
<dbReference type="InterPro" id="IPR036661">
    <property type="entry name" value="Luciferase-like_sf"/>
</dbReference>
<dbReference type="Proteomes" id="UP000319148">
    <property type="component" value="Unassembled WGS sequence"/>
</dbReference>
<evidence type="ECO:0000259" key="3">
    <source>
        <dbReference type="Pfam" id="PF00296"/>
    </source>
</evidence>
<name>A0A501PHJ0_9PROT</name>
<dbReference type="EMBL" id="VFIY01000010">
    <property type="protein sequence ID" value="TPD59889.1"/>
    <property type="molecule type" value="Genomic_DNA"/>
</dbReference>
<dbReference type="GO" id="GO:0016705">
    <property type="term" value="F:oxidoreductase activity, acting on paired donors, with incorporation or reduction of molecular oxygen"/>
    <property type="evidence" value="ECO:0007669"/>
    <property type="project" value="InterPro"/>
</dbReference>
<evidence type="ECO:0000256" key="2">
    <source>
        <dbReference type="ARBA" id="ARBA00023033"/>
    </source>
</evidence>
<dbReference type="GO" id="GO:0005829">
    <property type="term" value="C:cytosol"/>
    <property type="evidence" value="ECO:0007669"/>
    <property type="project" value="TreeGrafter"/>
</dbReference>
<proteinExistence type="predicted"/>
<dbReference type="Gene3D" id="3.20.20.30">
    <property type="entry name" value="Luciferase-like domain"/>
    <property type="match status" value="1"/>
</dbReference>
<comment type="caution">
    <text evidence="4">The sequence shown here is derived from an EMBL/GenBank/DDBJ whole genome shotgun (WGS) entry which is preliminary data.</text>
</comment>
<dbReference type="InterPro" id="IPR011251">
    <property type="entry name" value="Luciferase-like_dom"/>
</dbReference>
<keyword evidence="5" id="KW-1185">Reference proteome</keyword>
<dbReference type="OrthoDB" id="9776438at2"/>
<gene>
    <name evidence="4" type="ORF">FIV46_10435</name>
</gene>
<feature type="domain" description="Luciferase-like" evidence="3">
    <location>
        <begin position="49"/>
        <end position="348"/>
    </location>
</feature>
<keyword evidence="2" id="KW-0503">Monooxygenase</keyword>
<evidence type="ECO:0000313" key="5">
    <source>
        <dbReference type="Proteomes" id="UP000319148"/>
    </source>
</evidence>
<dbReference type="PANTHER" id="PTHR30137">
    <property type="entry name" value="LUCIFERASE-LIKE MONOOXYGENASE"/>
    <property type="match status" value="1"/>
</dbReference>
<dbReference type="GO" id="GO:0004497">
    <property type="term" value="F:monooxygenase activity"/>
    <property type="evidence" value="ECO:0007669"/>
    <property type="project" value="UniProtKB-KW"/>
</dbReference>
<dbReference type="SUPFAM" id="SSF51679">
    <property type="entry name" value="Bacterial luciferase-like"/>
    <property type="match status" value="1"/>
</dbReference>
<reference evidence="5" key="1">
    <citation type="submission" date="2019-06" db="EMBL/GenBank/DDBJ databases">
        <title>The complete genome of Emcibacter congregatus ZYLT.</title>
        <authorList>
            <person name="Zhao Z."/>
        </authorList>
    </citation>
    <scope>NUCLEOTIDE SEQUENCE [LARGE SCALE GENOMIC DNA]</scope>
    <source>
        <strain evidence="5">MCCC 1A06723</strain>
    </source>
</reference>
<accession>A0A501PHJ0</accession>
<organism evidence="4 5">
    <name type="scientific">Emcibacter nanhaiensis</name>
    <dbReference type="NCBI Taxonomy" id="1505037"/>
    <lineage>
        <taxon>Bacteria</taxon>
        <taxon>Pseudomonadati</taxon>
        <taxon>Pseudomonadota</taxon>
        <taxon>Alphaproteobacteria</taxon>
        <taxon>Emcibacterales</taxon>
        <taxon>Emcibacteraceae</taxon>
        <taxon>Emcibacter</taxon>
    </lineage>
</organism>
<dbReference type="RefSeq" id="WP_139940860.1">
    <property type="nucleotide sequence ID" value="NZ_JBHSYP010000006.1"/>
</dbReference>
<keyword evidence="1" id="KW-0560">Oxidoreductase</keyword>
<dbReference type="AlphaFoldDB" id="A0A501PHJ0"/>
<evidence type="ECO:0000313" key="4">
    <source>
        <dbReference type="EMBL" id="TPD59889.1"/>
    </source>
</evidence>
<protein>
    <submittedName>
        <fullName evidence="4">LLM class flavin-dependent oxidoreductase</fullName>
    </submittedName>
</protein>
<dbReference type="PANTHER" id="PTHR30137:SF8">
    <property type="entry name" value="BLR5498 PROTEIN"/>
    <property type="match status" value="1"/>
</dbReference>